<comment type="caution">
    <text evidence="3">The sequence shown here is derived from an EMBL/GenBank/DDBJ whole genome shotgun (WGS) entry which is preliminary data.</text>
</comment>
<organism evidence="3 4">
    <name type="scientific">Halocaridina rubra</name>
    <name type="common">Hawaiian red shrimp</name>
    <dbReference type="NCBI Taxonomy" id="373956"/>
    <lineage>
        <taxon>Eukaryota</taxon>
        <taxon>Metazoa</taxon>
        <taxon>Ecdysozoa</taxon>
        <taxon>Arthropoda</taxon>
        <taxon>Crustacea</taxon>
        <taxon>Multicrustacea</taxon>
        <taxon>Malacostraca</taxon>
        <taxon>Eumalacostraca</taxon>
        <taxon>Eucarida</taxon>
        <taxon>Decapoda</taxon>
        <taxon>Pleocyemata</taxon>
        <taxon>Caridea</taxon>
        <taxon>Atyoidea</taxon>
        <taxon>Atyidae</taxon>
        <taxon>Halocaridina</taxon>
    </lineage>
</organism>
<dbReference type="GO" id="GO:0005783">
    <property type="term" value="C:endoplasmic reticulum"/>
    <property type="evidence" value="ECO:0007669"/>
    <property type="project" value="InterPro"/>
</dbReference>
<dbReference type="Pfam" id="PF08336">
    <property type="entry name" value="P4Ha_N"/>
    <property type="match status" value="1"/>
</dbReference>
<dbReference type="AlphaFoldDB" id="A0AAN8WTD9"/>
<evidence type="ECO:0000313" key="4">
    <source>
        <dbReference type="Proteomes" id="UP001381693"/>
    </source>
</evidence>
<dbReference type="Gene3D" id="6.10.140.1460">
    <property type="match status" value="1"/>
</dbReference>
<gene>
    <name evidence="3" type="ORF">SK128_015302</name>
</gene>
<feature type="region of interest" description="Disordered" evidence="1">
    <location>
        <begin position="229"/>
        <end position="253"/>
    </location>
</feature>
<evidence type="ECO:0000313" key="3">
    <source>
        <dbReference type="EMBL" id="KAK7065989.1"/>
    </source>
</evidence>
<reference evidence="3 4" key="1">
    <citation type="submission" date="2023-11" db="EMBL/GenBank/DDBJ databases">
        <title>Halocaridina rubra genome assembly.</title>
        <authorList>
            <person name="Smith C."/>
        </authorList>
    </citation>
    <scope>NUCLEOTIDE SEQUENCE [LARGE SCALE GENOMIC DNA]</scope>
    <source>
        <strain evidence="3">EP-1</strain>
        <tissue evidence="3">Whole</tissue>
    </source>
</reference>
<feature type="domain" description="Prolyl 4-hydroxylase N-terminal" evidence="2">
    <location>
        <begin position="1"/>
        <end position="128"/>
    </location>
</feature>
<dbReference type="GO" id="GO:0004656">
    <property type="term" value="F:procollagen-proline 4-dioxygenase activity"/>
    <property type="evidence" value="ECO:0007669"/>
    <property type="project" value="InterPro"/>
</dbReference>
<proteinExistence type="predicted"/>
<evidence type="ECO:0000256" key="1">
    <source>
        <dbReference type="SAM" id="MobiDB-lite"/>
    </source>
</evidence>
<accession>A0AAN8WTD9</accession>
<dbReference type="EMBL" id="JAXCGZ010019556">
    <property type="protein sequence ID" value="KAK7065989.1"/>
    <property type="molecule type" value="Genomic_DNA"/>
</dbReference>
<dbReference type="Proteomes" id="UP001381693">
    <property type="component" value="Unassembled WGS sequence"/>
</dbReference>
<sequence>MARLAKHEKHVAETLGRMAQTLHDVHEIINKYLSSWQELSEAGIGAPGWVEHPLHAYALTKHVSLGWPLLEGALTQLKGLSPDISELLERRNKHGVATLEDLTTVAGGVARLHDFYSFNITELSKAHLTSILNPQPTLANVVPTVWDMYCIGSEAARINILNSGVDFLREAWNRYNSSFDTSPSLFSSPSMSSSCAHSNCHPFEVVDDTLQIPKAYQRVTKLHDQVLERKGARSRNHSTHPKPLDKTLARKKKYHKKSQKTISGVLGTHTEGQILYHRLCRGEELRPLNMTAKLYCRYVSNSSPLYLIGPLRMEVHSLSPYVVTFEGVLTSSEARDIQNISAGFLEKSSTFRFNGQQEVTYQRTSST</sequence>
<evidence type="ECO:0000259" key="2">
    <source>
        <dbReference type="Pfam" id="PF08336"/>
    </source>
</evidence>
<protein>
    <recommendedName>
        <fullName evidence="2">Prolyl 4-hydroxylase N-terminal domain-containing protein</fullName>
    </recommendedName>
</protein>
<name>A0AAN8WTD9_HALRR</name>
<dbReference type="InterPro" id="IPR013547">
    <property type="entry name" value="P4H_N"/>
</dbReference>
<keyword evidence="4" id="KW-1185">Reference proteome</keyword>